<dbReference type="GO" id="GO:0009435">
    <property type="term" value="P:NAD+ biosynthetic process"/>
    <property type="evidence" value="ECO:0007669"/>
    <property type="project" value="UniProtKB-UniPathway"/>
</dbReference>
<dbReference type="SUPFAM" id="SSF54675">
    <property type="entry name" value="Nicotinate/Quinolinate PRTase N-terminal domain-like"/>
    <property type="match status" value="1"/>
</dbReference>
<evidence type="ECO:0000259" key="8">
    <source>
        <dbReference type="Pfam" id="PF02749"/>
    </source>
</evidence>
<dbReference type="GO" id="GO:0005737">
    <property type="term" value="C:cytoplasm"/>
    <property type="evidence" value="ECO:0007669"/>
    <property type="project" value="TreeGrafter"/>
</dbReference>
<evidence type="ECO:0000256" key="1">
    <source>
        <dbReference type="ARBA" id="ARBA00004893"/>
    </source>
</evidence>
<dbReference type="Pfam" id="PF02749">
    <property type="entry name" value="QRPTase_N"/>
    <property type="match status" value="1"/>
</dbReference>
<dbReference type="EC" id="2.4.2.19" evidence="3"/>
<dbReference type="NCBIfam" id="TIGR00078">
    <property type="entry name" value="nadC"/>
    <property type="match status" value="1"/>
</dbReference>
<dbReference type="Pfam" id="PF01729">
    <property type="entry name" value="QRPTase_C"/>
    <property type="match status" value="1"/>
</dbReference>
<name>A0A1W1BA45_9ZZZZ</name>
<evidence type="ECO:0000259" key="7">
    <source>
        <dbReference type="Pfam" id="PF01729"/>
    </source>
</evidence>
<proteinExistence type="inferred from homology"/>
<sequence>MRSVEDFVLEALYEDVGRGDLYSLVEPKKASSAKVIAKSDGVVAGVEYANVLAKLQGFSISWQKVDGERFQKGEEIAYLQGDSHTLLSCERTVLNILLHASSIATLTRKYVDIIAPYGTKLLDTRKTRPNLRVFEKYATRCGGAVNHRMGLDDSLMIKDTHLKTIDDLKEYIKRARTKIPFTAKIEVEAESFEIAKEAFEAGADIVMCDNMTPDEVREVVAYRNENFPSILLEASGNISLKTIESYAKTGVDAISSGSLIHQANWIDLSMKML</sequence>
<dbReference type="InterPro" id="IPR037128">
    <property type="entry name" value="Quinolinate_PRibosylTase_N_sf"/>
</dbReference>
<evidence type="ECO:0000313" key="9">
    <source>
        <dbReference type="EMBL" id="SFV50399.1"/>
    </source>
</evidence>
<dbReference type="InterPro" id="IPR022412">
    <property type="entry name" value="Quinolinate_PRibosylTrfase_N"/>
</dbReference>
<organism evidence="9">
    <name type="scientific">hydrothermal vent metagenome</name>
    <dbReference type="NCBI Taxonomy" id="652676"/>
    <lineage>
        <taxon>unclassified sequences</taxon>
        <taxon>metagenomes</taxon>
        <taxon>ecological metagenomes</taxon>
    </lineage>
</organism>
<dbReference type="Gene3D" id="3.20.20.70">
    <property type="entry name" value="Aldolase class I"/>
    <property type="match status" value="1"/>
</dbReference>
<dbReference type="CDD" id="cd01572">
    <property type="entry name" value="QPRTase"/>
    <property type="match status" value="1"/>
</dbReference>
<evidence type="ECO:0000256" key="2">
    <source>
        <dbReference type="ARBA" id="ARBA00009400"/>
    </source>
</evidence>
<dbReference type="InterPro" id="IPR004393">
    <property type="entry name" value="NadC"/>
</dbReference>
<dbReference type="FunFam" id="3.20.20.70:FF:000030">
    <property type="entry name" value="Nicotinate-nucleotide pyrophosphorylase, carboxylating"/>
    <property type="match status" value="1"/>
</dbReference>
<keyword evidence="5 9" id="KW-0328">Glycosyltransferase</keyword>
<protein>
    <recommendedName>
        <fullName evidence="3">nicotinate-nucleotide diphosphorylase (carboxylating)</fullName>
        <ecNumber evidence="3">2.4.2.19</ecNumber>
    </recommendedName>
</protein>
<dbReference type="PANTHER" id="PTHR32179">
    <property type="entry name" value="NICOTINATE-NUCLEOTIDE PYROPHOSPHORYLASE [CARBOXYLATING]"/>
    <property type="match status" value="1"/>
</dbReference>
<evidence type="ECO:0000256" key="5">
    <source>
        <dbReference type="ARBA" id="ARBA00022676"/>
    </source>
</evidence>
<dbReference type="GO" id="GO:0034213">
    <property type="term" value="P:quinolinate catabolic process"/>
    <property type="evidence" value="ECO:0007669"/>
    <property type="project" value="TreeGrafter"/>
</dbReference>
<feature type="domain" description="Quinolinate phosphoribosyl transferase C-terminal" evidence="7">
    <location>
        <begin position="103"/>
        <end position="271"/>
    </location>
</feature>
<dbReference type="InterPro" id="IPR013785">
    <property type="entry name" value="Aldolase_TIM"/>
</dbReference>
<gene>
    <name evidence="9" type="ORF">MNB_SM-7-1077</name>
</gene>
<evidence type="ECO:0000256" key="6">
    <source>
        <dbReference type="ARBA" id="ARBA00022679"/>
    </source>
</evidence>
<dbReference type="UniPathway" id="UPA00253">
    <property type="reaction ID" value="UER00331"/>
</dbReference>
<keyword evidence="6 9" id="KW-0808">Transferase</keyword>
<dbReference type="InterPro" id="IPR036068">
    <property type="entry name" value="Nicotinate_pribotase-like_C"/>
</dbReference>
<evidence type="ECO:0000256" key="3">
    <source>
        <dbReference type="ARBA" id="ARBA00011944"/>
    </source>
</evidence>
<comment type="similarity">
    <text evidence="2">Belongs to the NadC/ModD family.</text>
</comment>
<accession>A0A1W1BA45</accession>
<dbReference type="AlphaFoldDB" id="A0A1W1BA45"/>
<comment type="pathway">
    <text evidence="1">Cofactor biosynthesis; NAD(+) biosynthesis; nicotinate D-ribonucleotide from quinolinate: step 1/1.</text>
</comment>
<dbReference type="GO" id="GO:0004514">
    <property type="term" value="F:nicotinate-nucleotide diphosphorylase (carboxylating) activity"/>
    <property type="evidence" value="ECO:0007669"/>
    <property type="project" value="UniProtKB-EC"/>
</dbReference>
<dbReference type="InterPro" id="IPR027277">
    <property type="entry name" value="NadC/ModD"/>
</dbReference>
<dbReference type="SUPFAM" id="SSF51690">
    <property type="entry name" value="Nicotinate/Quinolinate PRTase C-terminal domain-like"/>
    <property type="match status" value="1"/>
</dbReference>
<dbReference type="PIRSF" id="PIRSF006250">
    <property type="entry name" value="NadC_ModD"/>
    <property type="match status" value="1"/>
</dbReference>
<dbReference type="PANTHER" id="PTHR32179:SF3">
    <property type="entry name" value="NICOTINATE-NUCLEOTIDE PYROPHOSPHORYLASE [CARBOXYLATING]"/>
    <property type="match status" value="1"/>
</dbReference>
<keyword evidence="4" id="KW-0662">Pyridine nucleotide biosynthesis</keyword>
<dbReference type="EMBL" id="FPHB01000011">
    <property type="protein sequence ID" value="SFV50399.1"/>
    <property type="molecule type" value="Genomic_DNA"/>
</dbReference>
<dbReference type="Gene3D" id="3.90.1170.20">
    <property type="entry name" value="Quinolinate phosphoribosyl transferase, N-terminal domain"/>
    <property type="match status" value="1"/>
</dbReference>
<reference evidence="9" key="1">
    <citation type="submission" date="2016-10" db="EMBL/GenBank/DDBJ databases">
        <authorList>
            <person name="de Groot N.N."/>
        </authorList>
    </citation>
    <scope>NUCLEOTIDE SEQUENCE</scope>
</reference>
<dbReference type="InterPro" id="IPR002638">
    <property type="entry name" value="Quinolinate_PRibosylTrfase_C"/>
</dbReference>
<feature type="domain" description="Quinolinate phosphoribosyl transferase N-terminal" evidence="8">
    <location>
        <begin position="21"/>
        <end position="101"/>
    </location>
</feature>
<evidence type="ECO:0000256" key="4">
    <source>
        <dbReference type="ARBA" id="ARBA00022642"/>
    </source>
</evidence>